<dbReference type="SUPFAM" id="SSF63451">
    <property type="entry name" value="LEM domain"/>
    <property type="match status" value="1"/>
</dbReference>
<feature type="domain" description="LEM" evidence="3">
    <location>
        <begin position="1"/>
        <end position="44"/>
    </location>
</feature>
<dbReference type="SMART" id="SM00540">
    <property type="entry name" value="LEM"/>
    <property type="match status" value="1"/>
</dbReference>
<dbReference type="Gene3D" id="1.10.720.40">
    <property type="match status" value="1"/>
</dbReference>
<dbReference type="RefSeq" id="XP_028265964.1">
    <property type="nucleotide sequence ID" value="XM_028410163.1"/>
</dbReference>
<proteinExistence type="predicted"/>
<sequence length="159" mass="18264">MSLKEKSNEELSSLLTQHNIKHGPIVDSTRNLYEKKLEKAMKSPLKASSDKTYYREEEEEVTYVTYHTAAKHQGSASTVKQRVRDFELDKDGEWDLDTDLQYTSRTTNHRAVRFRDNARSGHRRWKVVLALLLLAVLAAVLYYAYSHVTSDGGKLFGVL</sequence>
<keyword evidence="4" id="KW-1185">Reference proteome</keyword>
<keyword evidence="2" id="KW-0812">Transmembrane</keyword>
<dbReference type="PANTHER" id="PTHR12019:SF5">
    <property type="entry name" value="EMERIN (EMERY-DREIFUSS MUSCULAR DYSTROPHY)"/>
    <property type="match status" value="1"/>
</dbReference>
<reference evidence="5" key="1">
    <citation type="submission" date="2025-08" db="UniProtKB">
        <authorList>
            <consortium name="RefSeq"/>
        </authorList>
    </citation>
    <scope>IDENTIFICATION</scope>
</reference>
<dbReference type="FunFam" id="1.10.720.40:FF:000001">
    <property type="entry name" value="LEM domain containing 2, isoform CRA_a"/>
    <property type="match status" value="1"/>
</dbReference>
<evidence type="ECO:0000256" key="2">
    <source>
        <dbReference type="SAM" id="Phobius"/>
    </source>
</evidence>
<dbReference type="PROSITE" id="PS50954">
    <property type="entry name" value="LEM"/>
    <property type="match status" value="1"/>
</dbReference>
<name>A0A6P7IVV0_9TELE</name>
<dbReference type="AlphaFoldDB" id="A0A6P7IVV0"/>
<dbReference type="PANTHER" id="PTHR12019">
    <property type="entry name" value="LAMINA-ASSOCIATED POLYPEPTIDE THYMOPOIETIN"/>
    <property type="match status" value="1"/>
</dbReference>
<evidence type="ECO:0000313" key="4">
    <source>
        <dbReference type="Proteomes" id="UP000515145"/>
    </source>
</evidence>
<dbReference type="InterPro" id="IPR003887">
    <property type="entry name" value="LEM_dom"/>
</dbReference>
<dbReference type="GeneID" id="114438658"/>
<evidence type="ECO:0000259" key="3">
    <source>
        <dbReference type="PROSITE" id="PS50954"/>
    </source>
</evidence>
<keyword evidence="2" id="KW-1133">Transmembrane helix</keyword>
<feature type="region of interest" description="Disordered" evidence="1">
    <location>
        <begin position="1"/>
        <end position="27"/>
    </location>
</feature>
<feature type="transmembrane region" description="Helical" evidence="2">
    <location>
        <begin position="127"/>
        <end position="145"/>
    </location>
</feature>
<dbReference type="InParanoid" id="A0A6P7IVV0"/>
<accession>A0A6P7IVV0</accession>
<organism evidence="4 5">
    <name type="scientific">Parambassis ranga</name>
    <name type="common">Indian glassy fish</name>
    <dbReference type="NCBI Taxonomy" id="210632"/>
    <lineage>
        <taxon>Eukaryota</taxon>
        <taxon>Metazoa</taxon>
        <taxon>Chordata</taxon>
        <taxon>Craniata</taxon>
        <taxon>Vertebrata</taxon>
        <taxon>Euteleostomi</taxon>
        <taxon>Actinopterygii</taxon>
        <taxon>Neopterygii</taxon>
        <taxon>Teleostei</taxon>
        <taxon>Neoteleostei</taxon>
        <taxon>Acanthomorphata</taxon>
        <taxon>Ovalentaria</taxon>
        <taxon>Ambassidae</taxon>
        <taxon>Parambassis</taxon>
    </lineage>
</organism>
<dbReference type="OrthoDB" id="10015574at2759"/>
<gene>
    <name evidence="5" type="primary">emd</name>
</gene>
<dbReference type="Pfam" id="PF03020">
    <property type="entry name" value="LEM"/>
    <property type="match status" value="1"/>
</dbReference>
<dbReference type="InterPro" id="IPR011015">
    <property type="entry name" value="LEM/LEM-like_dom_sf"/>
</dbReference>
<keyword evidence="2" id="KW-0472">Membrane</keyword>
<dbReference type="InterPro" id="IPR051656">
    <property type="entry name" value="LEM_domain"/>
</dbReference>
<evidence type="ECO:0000313" key="5">
    <source>
        <dbReference type="RefSeq" id="XP_028265964.1"/>
    </source>
</evidence>
<evidence type="ECO:0000256" key="1">
    <source>
        <dbReference type="SAM" id="MobiDB-lite"/>
    </source>
</evidence>
<dbReference type="CTD" id="2010"/>
<dbReference type="Proteomes" id="UP000515145">
    <property type="component" value="Chromosome 7"/>
</dbReference>
<protein>
    <submittedName>
        <fullName evidence="5">Emerin (Emery-Dreifuss muscular dystrophy)</fullName>
    </submittedName>
</protein>